<evidence type="ECO:0000256" key="2">
    <source>
        <dbReference type="ARBA" id="ARBA00023002"/>
    </source>
</evidence>
<dbReference type="GO" id="GO:0000287">
    <property type="term" value="F:magnesium ion binding"/>
    <property type="evidence" value="ECO:0007669"/>
    <property type="project" value="InterPro"/>
</dbReference>
<evidence type="ECO:0000313" key="4">
    <source>
        <dbReference type="EMBL" id="KPL72390.1"/>
    </source>
</evidence>
<keyword evidence="5" id="KW-1185">Reference proteome</keyword>
<comment type="caution">
    <text evidence="4">The sequence shown here is derived from an EMBL/GenBank/DDBJ whole genome shotgun (WGS) entry which is preliminary data.</text>
</comment>
<dbReference type="Pfam" id="PF00180">
    <property type="entry name" value="Iso_dh"/>
    <property type="match status" value="1"/>
</dbReference>
<accession>A0A0P6XB09</accession>
<dbReference type="STRING" id="229920.ADM99_08160"/>
<dbReference type="GO" id="GO:0006102">
    <property type="term" value="P:isocitrate metabolic process"/>
    <property type="evidence" value="ECO:0007669"/>
    <property type="project" value="TreeGrafter"/>
</dbReference>
<evidence type="ECO:0000259" key="3">
    <source>
        <dbReference type="SMART" id="SM01329"/>
    </source>
</evidence>
<dbReference type="EMBL" id="LGCK01000008">
    <property type="protein sequence ID" value="KPL72390.1"/>
    <property type="molecule type" value="Genomic_DNA"/>
</dbReference>
<dbReference type="SUPFAM" id="SSF53659">
    <property type="entry name" value="Isocitrate/Isopropylmalate dehydrogenase-like"/>
    <property type="match status" value="1"/>
</dbReference>
<evidence type="ECO:0000313" key="5">
    <source>
        <dbReference type="Proteomes" id="UP000050430"/>
    </source>
</evidence>
<dbReference type="EC" id="1.1.1.41" evidence="4"/>
<organism evidence="4 5">
    <name type="scientific">Leptolinea tardivitalis</name>
    <dbReference type="NCBI Taxonomy" id="229920"/>
    <lineage>
        <taxon>Bacteria</taxon>
        <taxon>Bacillati</taxon>
        <taxon>Chloroflexota</taxon>
        <taxon>Anaerolineae</taxon>
        <taxon>Anaerolineales</taxon>
        <taxon>Anaerolineaceae</taxon>
        <taxon>Leptolinea</taxon>
    </lineage>
</organism>
<sequence length="339" mass="36618">MTHRLCVIEGDGIGKEVIPAAVRVVQTVIPDVQTISAEAGWECFQKRGISVPQSTLDTIRDCRTALFGAVQSPAHKVEGYRSAIITMRQSLDLYANIRPIKSLPGLSPRPDIDMIIVRENTEGLYSGREHVDGDTAIAERVITRKASTRIGKSAVDLVKSGNRSRLSIVHKANILPMSDGLFRDSVRSVIDDLKNPEETWSVDEILVDTAAMKIINEPEKLDVLVTTNLFGDILSDEAAFWAGGMGLAPSINLGDEIAVAEPVHGSAPDIAGKGIANPIAAILSAALLVRYCWKCTSEADQIEKAVQQALIAEIPVKDKQIVPGTSTEMITQAVLNHLN</sequence>
<proteinExistence type="inferred from homology"/>
<dbReference type="InterPro" id="IPR024084">
    <property type="entry name" value="IsoPropMal-DH-like_dom"/>
</dbReference>
<dbReference type="InterPro" id="IPR019818">
    <property type="entry name" value="IsoCit/isopropylmalate_DH_CS"/>
</dbReference>
<dbReference type="RefSeq" id="WP_062423099.1">
    <property type="nucleotide sequence ID" value="NZ_BBYA01000012.1"/>
</dbReference>
<keyword evidence="2 4" id="KW-0560">Oxidoreductase</keyword>
<dbReference type="PANTHER" id="PTHR11835:SF34">
    <property type="entry name" value="ISOCITRATE DEHYDROGENASE [NAD] SUBUNIT ALPHA, MITOCHONDRIAL"/>
    <property type="match status" value="1"/>
</dbReference>
<protein>
    <submittedName>
        <fullName evidence="4">Isocitrate dehydrogenase</fullName>
        <ecNumber evidence="4">1.1.1.41</ecNumber>
    </submittedName>
</protein>
<dbReference type="PROSITE" id="PS00470">
    <property type="entry name" value="IDH_IMDH"/>
    <property type="match status" value="1"/>
</dbReference>
<name>A0A0P6XB09_9CHLR</name>
<dbReference type="SMART" id="SM01329">
    <property type="entry name" value="Iso_dh"/>
    <property type="match status" value="1"/>
</dbReference>
<feature type="domain" description="Isopropylmalate dehydrogenase-like" evidence="3">
    <location>
        <begin position="4"/>
        <end position="334"/>
    </location>
</feature>
<dbReference type="Proteomes" id="UP000050430">
    <property type="component" value="Unassembled WGS sequence"/>
</dbReference>
<gene>
    <name evidence="4" type="ORF">ADM99_08160</name>
</gene>
<reference evidence="4 5" key="1">
    <citation type="submission" date="2015-07" db="EMBL/GenBank/DDBJ databases">
        <title>Genome sequence of Leptolinea tardivitalis DSM 16556.</title>
        <authorList>
            <person name="Hemp J."/>
            <person name="Ward L.M."/>
            <person name="Pace L.A."/>
            <person name="Fischer W.W."/>
        </authorList>
    </citation>
    <scope>NUCLEOTIDE SEQUENCE [LARGE SCALE GENOMIC DNA]</scope>
    <source>
        <strain evidence="4 5">YMTK-2</strain>
    </source>
</reference>
<dbReference type="GO" id="GO:0051287">
    <property type="term" value="F:NAD binding"/>
    <property type="evidence" value="ECO:0007669"/>
    <property type="project" value="InterPro"/>
</dbReference>
<dbReference type="Gene3D" id="3.40.718.10">
    <property type="entry name" value="Isopropylmalate Dehydrogenase"/>
    <property type="match status" value="1"/>
</dbReference>
<dbReference type="PANTHER" id="PTHR11835">
    <property type="entry name" value="DECARBOXYLATING DEHYDROGENASES-ISOCITRATE, ISOPROPYLMALATE, TARTRATE"/>
    <property type="match status" value="1"/>
</dbReference>
<dbReference type="GO" id="GO:0004449">
    <property type="term" value="F:isocitrate dehydrogenase (NAD+) activity"/>
    <property type="evidence" value="ECO:0007669"/>
    <property type="project" value="UniProtKB-EC"/>
</dbReference>
<evidence type="ECO:0000256" key="1">
    <source>
        <dbReference type="ARBA" id="ARBA00007769"/>
    </source>
</evidence>
<dbReference type="GO" id="GO:0006099">
    <property type="term" value="P:tricarboxylic acid cycle"/>
    <property type="evidence" value="ECO:0007669"/>
    <property type="project" value="TreeGrafter"/>
</dbReference>
<dbReference type="AlphaFoldDB" id="A0A0P6XB09"/>
<dbReference type="OrthoDB" id="9806254at2"/>
<comment type="similarity">
    <text evidence="1">Belongs to the isocitrate and isopropylmalate dehydrogenases family.</text>
</comment>